<accession>A0ABS1JGH0</accession>
<evidence type="ECO:0000256" key="1">
    <source>
        <dbReference type="SAM" id="Phobius"/>
    </source>
</evidence>
<dbReference type="InterPro" id="IPR002798">
    <property type="entry name" value="SpoIIM-like"/>
</dbReference>
<keyword evidence="3" id="KW-1185">Reference proteome</keyword>
<keyword evidence="1" id="KW-0812">Transmembrane</keyword>
<feature type="transmembrane region" description="Helical" evidence="1">
    <location>
        <begin position="168"/>
        <end position="189"/>
    </location>
</feature>
<dbReference type="Proteomes" id="UP000602284">
    <property type="component" value="Unassembled WGS sequence"/>
</dbReference>
<name>A0ABS1JGH0_9BACL</name>
<comment type="caution">
    <text evidence="2">The sequence shown here is derived from an EMBL/GenBank/DDBJ whole genome shotgun (WGS) entry which is preliminary data.</text>
</comment>
<dbReference type="Pfam" id="PF01944">
    <property type="entry name" value="SpoIIM"/>
    <property type="match status" value="1"/>
</dbReference>
<dbReference type="PANTHER" id="PTHR35337:SF1">
    <property type="entry name" value="SLR1478 PROTEIN"/>
    <property type="match status" value="1"/>
</dbReference>
<keyword evidence="1" id="KW-1133">Transmembrane helix</keyword>
<protein>
    <submittedName>
        <fullName evidence="2">Stage II sporulation protein M</fullName>
    </submittedName>
</protein>
<evidence type="ECO:0000313" key="3">
    <source>
        <dbReference type="Proteomes" id="UP000602284"/>
    </source>
</evidence>
<gene>
    <name evidence="2" type="ORF">JJB07_22520</name>
</gene>
<dbReference type="PANTHER" id="PTHR35337">
    <property type="entry name" value="SLR1478 PROTEIN"/>
    <property type="match status" value="1"/>
</dbReference>
<feature type="transmembrane region" description="Helical" evidence="1">
    <location>
        <begin position="12"/>
        <end position="31"/>
    </location>
</feature>
<evidence type="ECO:0000313" key="2">
    <source>
        <dbReference type="EMBL" id="MBL0389369.1"/>
    </source>
</evidence>
<organism evidence="2 3">
    <name type="scientific">Tumebacillus amylolyticus</name>
    <dbReference type="NCBI Taxonomy" id="2801339"/>
    <lineage>
        <taxon>Bacteria</taxon>
        <taxon>Bacillati</taxon>
        <taxon>Bacillota</taxon>
        <taxon>Bacilli</taxon>
        <taxon>Bacillales</taxon>
        <taxon>Alicyclobacillaceae</taxon>
        <taxon>Tumebacillus</taxon>
    </lineage>
</organism>
<feature type="transmembrane region" description="Helical" evidence="1">
    <location>
        <begin position="106"/>
        <end position="123"/>
    </location>
</feature>
<proteinExistence type="predicted"/>
<sequence length="195" mass="21709">MQCFRVLRQNKNYLWLAFGIFVLGWVIGELFTNQILHVIQPSLDQLKLLAEKAKAKDSVTYTSGLILGNNIRACVTMILVGILACAPTILSLLFNGMMIGVMLGNAQESVFGLVAFGILPHGIFEMPAIFIASAFGIKLGRVLLVPLREKTRWQSFKFVWREVWSVSWFVLVLLVVAASVEGMVTPVLLHTFVVQ</sequence>
<reference evidence="2 3" key="1">
    <citation type="submission" date="2021-01" db="EMBL/GenBank/DDBJ databases">
        <title>Tumebacillus sp. strain ITR2 16S ribosomal RNA gene Genome sequencing and assembly.</title>
        <authorList>
            <person name="Kang M."/>
        </authorList>
    </citation>
    <scope>NUCLEOTIDE SEQUENCE [LARGE SCALE GENOMIC DNA]</scope>
    <source>
        <strain evidence="2 3">ITR2</strain>
    </source>
</reference>
<feature type="transmembrane region" description="Helical" evidence="1">
    <location>
        <begin position="129"/>
        <end position="147"/>
    </location>
</feature>
<feature type="transmembrane region" description="Helical" evidence="1">
    <location>
        <begin position="70"/>
        <end position="94"/>
    </location>
</feature>
<dbReference type="EMBL" id="JAEQNB010000011">
    <property type="protein sequence ID" value="MBL0389369.1"/>
    <property type="molecule type" value="Genomic_DNA"/>
</dbReference>
<dbReference type="RefSeq" id="WP_201638370.1">
    <property type="nucleotide sequence ID" value="NZ_JAEQNB010000011.1"/>
</dbReference>
<keyword evidence="1" id="KW-0472">Membrane</keyword>